<dbReference type="STRING" id="157652.A0A371GJF9"/>
<dbReference type="InterPro" id="IPR043128">
    <property type="entry name" value="Rev_trsase/Diguanyl_cyclase"/>
</dbReference>
<organism evidence="2 3">
    <name type="scientific">Mucuna pruriens</name>
    <name type="common">Velvet bean</name>
    <name type="synonym">Dolichos pruriens</name>
    <dbReference type="NCBI Taxonomy" id="157652"/>
    <lineage>
        <taxon>Eukaryota</taxon>
        <taxon>Viridiplantae</taxon>
        <taxon>Streptophyta</taxon>
        <taxon>Embryophyta</taxon>
        <taxon>Tracheophyta</taxon>
        <taxon>Spermatophyta</taxon>
        <taxon>Magnoliopsida</taxon>
        <taxon>eudicotyledons</taxon>
        <taxon>Gunneridae</taxon>
        <taxon>Pentapetalae</taxon>
        <taxon>rosids</taxon>
        <taxon>fabids</taxon>
        <taxon>Fabales</taxon>
        <taxon>Fabaceae</taxon>
        <taxon>Papilionoideae</taxon>
        <taxon>50 kb inversion clade</taxon>
        <taxon>NPAAA clade</taxon>
        <taxon>indigoferoid/millettioid clade</taxon>
        <taxon>Phaseoleae</taxon>
        <taxon>Mucuna</taxon>
    </lineage>
</organism>
<dbReference type="InterPro" id="IPR053134">
    <property type="entry name" value="RNA-dir_DNA_polymerase"/>
</dbReference>
<dbReference type="InterPro" id="IPR000477">
    <property type="entry name" value="RT_dom"/>
</dbReference>
<evidence type="ECO:0000313" key="2">
    <source>
        <dbReference type="EMBL" id="RDX90650.1"/>
    </source>
</evidence>
<dbReference type="Gene3D" id="3.30.70.270">
    <property type="match status" value="1"/>
</dbReference>
<sequence>MAFKTKFGLYEWQVMPFGLTNVPNIFMRFMNHVLKSLIGRCVVFYFDDILMTILCILKMCCNS</sequence>
<evidence type="ECO:0000313" key="3">
    <source>
        <dbReference type="Proteomes" id="UP000257109"/>
    </source>
</evidence>
<feature type="domain" description="Reverse transcriptase" evidence="1">
    <location>
        <begin position="5"/>
        <end position="52"/>
    </location>
</feature>
<protein>
    <submittedName>
        <fullName evidence="2">Retrovirus-related Pol polyprotein</fullName>
    </submittedName>
</protein>
<dbReference type="AlphaFoldDB" id="A0A371GJF9"/>
<dbReference type="PANTHER" id="PTHR24559:SF437">
    <property type="entry name" value="RNA-DIRECTED DNA POLYMERASE HOMOLOG"/>
    <property type="match status" value="1"/>
</dbReference>
<dbReference type="EMBL" id="QJKJ01005334">
    <property type="protein sequence ID" value="RDX90650.1"/>
    <property type="molecule type" value="Genomic_DNA"/>
</dbReference>
<dbReference type="OrthoDB" id="999584at2759"/>
<evidence type="ECO:0000259" key="1">
    <source>
        <dbReference type="Pfam" id="PF00078"/>
    </source>
</evidence>
<comment type="caution">
    <text evidence="2">The sequence shown here is derived from an EMBL/GenBank/DDBJ whole genome shotgun (WGS) entry which is preliminary data.</text>
</comment>
<gene>
    <name evidence="2" type="primary">pol</name>
    <name evidence="2" type="ORF">CR513_27472</name>
</gene>
<dbReference type="SUPFAM" id="SSF56672">
    <property type="entry name" value="DNA/RNA polymerases"/>
    <property type="match status" value="1"/>
</dbReference>
<accession>A0A371GJF9</accession>
<proteinExistence type="predicted"/>
<dbReference type="PANTHER" id="PTHR24559">
    <property type="entry name" value="TRANSPOSON TY3-I GAG-POL POLYPROTEIN"/>
    <property type="match status" value="1"/>
</dbReference>
<dbReference type="Pfam" id="PF00078">
    <property type="entry name" value="RVT_1"/>
    <property type="match status" value="1"/>
</dbReference>
<name>A0A371GJF9_MUCPR</name>
<keyword evidence="3" id="KW-1185">Reference proteome</keyword>
<feature type="non-terminal residue" evidence="2">
    <location>
        <position position="1"/>
    </location>
</feature>
<dbReference type="Proteomes" id="UP000257109">
    <property type="component" value="Unassembled WGS sequence"/>
</dbReference>
<dbReference type="InterPro" id="IPR043502">
    <property type="entry name" value="DNA/RNA_pol_sf"/>
</dbReference>
<reference evidence="2" key="1">
    <citation type="submission" date="2018-05" db="EMBL/GenBank/DDBJ databases">
        <title>Draft genome of Mucuna pruriens seed.</title>
        <authorList>
            <person name="Nnadi N.E."/>
            <person name="Vos R."/>
            <person name="Hasami M.H."/>
            <person name="Devisetty U.K."/>
            <person name="Aguiy J.C."/>
        </authorList>
    </citation>
    <scope>NUCLEOTIDE SEQUENCE [LARGE SCALE GENOMIC DNA]</scope>
    <source>
        <strain evidence="2">JCA_2017</strain>
    </source>
</reference>